<evidence type="ECO:0000313" key="2">
    <source>
        <dbReference type="Proteomes" id="UP000216363"/>
    </source>
</evidence>
<dbReference type="Proteomes" id="UP000216363">
    <property type="component" value="Unassembled WGS sequence"/>
</dbReference>
<gene>
    <name evidence="1" type="ORF">CES86_2801</name>
</gene>
<evidence type="ECO:0000313" key="1">
    <source>
        <dbReference type="EMBL" id="OYR28645.1"/>
    </source>
</evidence>
<comment type="caution">
    <text evidence="1">The sequence shown here is derived from an EMBL/GenBank/DDBJ whole genome shotgun (WGS) entry which is preliminary data.</text>
</comment>
<proteinExistence type="predicted"/>
<dbReference type="EMBL" id="NNRN01000049">
    <property type="protein sequence ID" value="OYR28645.1"/>
    <property type="molecule type" value="Genomic_DNA"/>
</dbReference>
<protein>
    <submittedName>
        <fullName evidence="1">Uncharacterized protein</fullName>
    </submittedName>
</protein>
<accession>A0A256GN91</accession>
<dbReference type="AlphaFoldDB" id="A0A256GN91"/>
<sequence length="45" mass="5193">MDRIVRHLNLVCLPCPKAIWPARRRFGLPEGVSVSDQKAHLFTYT</sequence>
<reference evidence="1 2" key="1">
    <citation type="submission" date="2017-07" db="EMBL/GenBank/DDBJ databases">
        <title>Draft genome of Ochrobactrum lupini type strain LUP21.</title>
        <authorList>
            <person name="Krzyzanowska D.M."/>
            <person name="Jafra S."/>
        </authorList>
    </citation>
    <scope>NUCLEOTIDE SEQUENCE [LARGE SCALE GENOMIC DNA]</scope>
    <source>
        <strain evidence="1 2">LUP21</strain>
    </source>
</reference>
<organism evidence="1 2">
    <name type="scientific">Brucella lupini</name>
    <dbReference type="NCBI Taxonomy" id="255457"/>
    <lineage>
        <taxon>Bacteria</taxon>
        <taxon>Pseudomonadati</taxon>
        <taxon>Pseudomonadota</taxon>
        <taxon>Alphaproteobacteria</taxon>
        <taxon>Hyphomicrobiales</taxon>
        <taxon>Brucellaceae</taxon>
        <taxon>Brucella/Ochrobactrum group</taxon>
        <taxon>Brucella</taxon>
    </lineage>
</organism>
<name>A0A256GN91_9HYPH</name>